<dbReference type="InterPro" id="IPR001650">
    <property type="entry name" value="Helicase_C-like"/>
</dbReference>
<sequence length="1077" mass="122494">MAAPMETCFKVSVRKIAMLSRLHSSLLVKRVEILSHGDDVCRKFTTSRVFHVKKRVKAKKLSRSFIQDSASVEALSQFPTPKQVLNDVITSATNSSLRQFLRYETRRVKDSSQTMLHLKWPQEFSVIGVGRRKADSEKMAAALACSHLMKLGVLGEDGKPRTGRSATLRKDIKHHLQKMSLPDKVQLPEDLKLKIRTLHTRQEESSELEDGVDISFSDEFNFDTEEDSSQISDIITGRPYREIREEVLQQRSQFLFDRWSQSRQYQTSSRLAAADLPIAVEREAILSVLQNNRVAVLCGDTGCGKTTQVPQFILDSFLEKCEGAKCNIVVTQPRRISAISVAERIAEERGERVGDTIGYQVRLKSSLPRNNGCVLFCTTGILLKKLQSNPTLQGISHVIVDEVHERDINTDFLLILLKNALISNPNLSLLLMSASINAEMFSRYFDGCPLIMVPGRMYPVQELFLPEVMERLDDAGIRHHQPYSSQEQEEKEEPETDQDLVVDVVQYLDREKPPGAILVFLPGWQDIKGVYDKLQMIWSGDNQHSVFPVHSSIPLSEQQQIFQRPREGVRKIVLATNIAETSITIDDVVYVVNTGSHKEHRYKVNLGVSCLDLFWVSKANIKQRKGRAGRCQPGECYHLFTYDTFNNMDDYEEPEILRVPLEQIVVMSKIHGPSTSAVQFLSQALQPPVKEAVERAVTELQELNILDEDENLTLLGQKVSCIGTDPRLAKALVMSSIFRCVSPILTITARLSSREPFRDSMENRPAIMKIKKEFAEEDFSDHLMSVNLFNQWREMPKEGREAVEEFHDTNFIHRPTMYFLKGLRQQFADNLEEAGMVVSAKDCLFEQDSSSDYDDEELVKGVLLGSFFPNIIKANLGKFERKKLQLKKLSFKDHNSNRVLLSRRSVNASEKSFPSRWFTYFSKMQSGEIFVHDTSMVHPLAVICFSGQPVCCKIPSSEELNTIAEYQIHLTSEDISDIIRIVVGSTTSTIASFYAQADCARVLMKLRREVNSMVQDCLELNSRADMSPSMYNRHTLILDLLVDVLNTKQPLFISPSSSRSESKDTSMQPWQQQEFEY</sequence>
<dbReference type="Gene3D" id="1.20.120.1080">
    <property type="match status" value="1"/>
</dbReference>
<evidence type="ECO:0000256" key="1">
    <source>
        <dbReference type="ARBA" id="ARBA00022741"/>
    </source>
</evidence>
<protein>
    <submittedName>
        <fullName evidence="10">ATP-dependent RNA helicase DHX36</fullName>
    </submittedName>
</protein>
<dbReference type="AlphaFoldDB" id="A0A9Q1H7H0"/>
<feature type="domain" description="Helicase ATP-binding" evidence="8">
    <location>
        <begin position="286"/>
        <end position="454"/>
    </location>
</feature>
<dbReference type="InterPro" id="IPR002464">
    <property type="entry name" value="DNA/RNA_helicase_DEAH_CS"/>
</dbReference>
<dbReference type="Pfam" id="PF00271">
    <property type="entry name" value="Helicase_C"/>
    <property type="match status" value="1"/>
</dbReference>
<accession>A0A9Q1H7H0</accession>
<dbReference type="InterPro" id="IPR011545">
    <property type="entry name" value="DEAD/DEAH_box_helicase_dom"/>
</dbReference>
<dbReference type="FunFam" id="3.40.50.300:FF:001528">
    <property type="entry name" value="ATP-dependent RNA helicase YTHDC2"/>
    <property type="match status" value="1"/>
</dbReference>
<proteinExistence type="inferred from homology"/>
<evidence type="ECO:0000256" key="3">
    <source>
        <dbReference type="ARBA" id="ARBA00022806"/>
    </source>
</evidence>
<dbReference type="Pfam" id="PF00270">
    <property type="entry name" value="DEAD"/>
    <property type="match status" value="1"/>
</dbReference>
<dbReference type="EMBL" id="JAIZAY010000009">
    <property type="protein sequence ID" value="KAJ8035548.1"/>
    <property type="molecule type" value="Genomic_DNA"/>
</dbReference>
<evidence type="ECO:0000259" key="8">
    <source>
        <dbReference type="PROSITE" id="PS51192"/>
    </source>
</evidence>
<dbReference type="PROSITE" id="PS51194">
    <property type="entry name" value="HELICASE_CTER"/>
    <property type="match status" value="1"/>
</dbReference>
<dbReference type="GO" id="GO:0005737">
    <property type="term" value="C:cytoplasm"/>
    <property type="evidence" value="ECO:0007669"/>
    <property type="project" value="TreeGrafter"/>
</dbReference>
<dbReference type="CDD" id="cd17917">
    <property type="entry name" value="DEXHc_RHA-like"/>
    <property type="match status" value="1"/>
</dbReference>
<dbReference type="PROSITE" id="PS51192">
    <property type="entry name" value="HELICASE_ATP_BIND_1"/>
    <property type="match status" value="1"/>
</dbReference>
<evidence type="ECO:0000256" key="5">
    <source>
        <dbReference type="ARBA" id="ARBA00022884"/>
    </source>
</evidence>
<dbReference type="SUPFAM" id="SSF52540">
    <property type="entry name" value="P-loop containing nucleoside triphosphate hydrolases"/>
    <property type="match status" value="1"/>
</dbReference>
<dbReference type="Gene3D" id="3.30.160.20">
    <property type="match status" value="1"/>
</dbReference>
<keyword evidence="1" id="KW-0547">Nucleotide-binding</keyword>
<keyword evidence="3 10" id="KW-0347">Helicase</keyword>
<evidence type="ECO:0000256" key="7">
    <source>
        <dbReference type="SAM" id="MobiDB-lite"/>
    </source>
</evidence>
<keyword evidence="5" id="KW-0694">RNA-binding</keyword>
<dbReference type="InterPro" id="IPR007502">
    <property type="entry name" value="Helicase-assoc_dom"/>
</dbReference>
<dbReference type="Proteomes" id="UP001152320">
    <property type="component" value="Chromosome 9"/>
</dbReference>
<dbReference type="SMART" id="SM00487">
    <property type="entry name" value="DEXDc"/>
    <property type="match status" value="1"/>
</dbReference>
<evidence type="ECO:0000256" key="6">
    <source>
        <dbReference type="ARBA" id="ARBA00060772"/>
    </source>
</evidence>
<dbReference type="SMART" id="SM00490">
    <property type="entry name" value="HELICc"/>
    <property type="match status" value="1"/>
</dbReference>
<name>A0A9Q1H7H0_HOLLE</name>
<dbReference type="Pfam" id="PF21010">
    <property type="entry name" value="HA2_C"/>
    <property type="match status" value="1"/>
</dbReference>
<dbReference type="InterPro" id="IPR014001">
    <property type="entry name" value="Helicase_ATP-bd"/>
</dbReference>
<feature type="domain" description="Helicase C-terminal" evidence="9">
    <location>
        <begin position="503"/>
        <end position="672"/>
    </location>
</feature>
<feature type="region of interest" description="Disordered" evidence="7">
    <location>
        <begin position="1055"/>
        <end position="1077"/>
    </location>
</feature>
<dbReference type="SMART" id="SM00847">
    <property type="entry name" value="HA2"/>
    <property type="match status" value="1"/>
</dbReference>
<dbReference type="PANTHER" id="PTHR18934:SF257">
    <property type="entry name" value="ATP-DEPENDENT RNA HELICASE DHX30"/>
    <property type="match status" value="1"/>
</dbReference>
<reference evidence="10" key="1">
    <citation type="submission" date="2021-10" db="EMBL/GenBank/DDBJ databases">
        <title>Tropical sea cucumber genome reveals ecological adaptation and Cuvierian tubules defense mechanism.</title>
        <authorList>
            <person name="Chen T."/>
        </authorList>
    </citation>
    <scope>NUCLEOTIDE SEQUENCE</scope>
    <source>
        <strain evidence="10">Nanhai2018</strain>
        <tissue evidence="10">Muscle</tissue>
    </source>
</reference>
<dbReference type="InterPro" id="IPR011709">
    <property type="entry name" value="DEAD-box_helicase_OB_fold"/>
</dbReference>
<dbReference type="GO" id="GO:0005634">
    <property type="term" value="C:nucleus"/>
    <property type="evidence" value="ECO:0007669"/>
    <property type="project" value="TreeGrafter"/>
</dbReference>
<gene>
    <name evidence="10" type="ORF">HOLleu_19261</name>
</gene>
<dbReference type="GO" id="GO:0003724">
    <property type="term" value="F:RNA helicase activity"/>
    <property type="evidence" value="ECO:0007669"/>
    <property type="project" value="TreeGrafter"/>
</dbReference>
<evidence type="ECO:0000256" key="2">
    <source>
        <dbReference type="ARBA" id="ARBA00022801"/>
    </source>
</evidence>
<dbReference type="PROSITE" id="PS00690">
    <property type="entry name" value="DEAH_ATP_HELICASE"/>
    <property type="match status" value="1"/>
</dbReference>
<organism evidence="10 11">
    <name type="scientific">Holothuria leucospilota</name>
    <name type="common">Black long sea cucumber</name>
    <name type="synonym">Mertensiothuria leucospilota</name>
    <dbReference type="NCBI Taxonomy" id="206669"/>
    <lineage>
        <taxon>Eukaryota</taxon>
        <taxon>Metazoa</taxon>
        <taxon>Echinodermata</taxon>
        <taxon>Eleutherozoa</taxon>
        <taxon>Echinozoa</taxon>
        <taxon>Holothuroidea</taxon>
        <taxon>Aspidochirotacea</taxon>
        <taxon>Aspidochirotida</taxon>
        <taxon>Holothuriidae</taxon>
        <taxon>Holothuria</taxon>
    </lineage>
</organism>
<comment type="caution">
    <text evidence="10">The sequence shown here is derived from an EMBL/GenBank/DDBJ whole genome shotgun (WGS) entry which is preliminary data.</text>
</comment>
<comment type="similarity">
    <text evidence="6">Belongs to the DExH box helicase family.</text>
</comment>
<keyword evidence="2" id="KW-0378">Hydrolase</keyword>
<evidence type="ECO:0000313" key="10">
    <source>
        <dbReference type="EMBL" id="KAJ8035548.1"/>
    </source>
</evidence>
<keyword evidence="11" id="KW-1185">Reference proteome</keyword>
<dbReference type="GO" id="GO:0003678">
    <property type="term" value="F:DNA helicase activity"/>
    <property type="evidence" value="ECO:0007669"/>
    <property type="project" value="TreeGrafter"/>
</dbReference>
<dbReference type="PANTHER" id="PTHR18934">
    <property type="entry name" value="ATP-DEPENDENT RNA HELICASE"/>
    <property type="match status" value="1"/>
</dbReference>
<dbReference type="CDD" id="cd18791">
    <property type="entry name" value="SF2_C_RHA"/>
    <property type="match status" value="1"/>
</dbReference>
<dbReference type="InterPro" id="IPR027417">
    <property type="entry name" value="P-loop_NTPase"/>
</dbReference>
<dbReference type="GO" id="GO:0016787">
    <property type="term" value="F:hydrolase activity"/>
    <property type="evidence" value="ECO:0007669"/>
    <property type="project" value="UniProtKB-KW"/>
</dbReference>
<evidence type="ECO:0000259" key="9">
    <source>
        <dbReference type="PROSITE" id="PS51194"/>
    </source>
</evidence>
<dbReference type="Gene3D" id="3.40.50.300">
    <property type="entry name" value="P-loop containing nucleotide triphosphate hydrolases"/>
    <property type="match status" value="2"/>
</dbReference>
<dbReference type="OrthoDB" id="5600252at2759"/>
<dbReference type="GO" id="GO:0005524">
    <property type="term" value="F:ATP binding"/>
    <property type="evidence" value="ECO:0007669"/>
    <property type="project" value="UniProtKB-KW"/>
</dbReference>
<dbReference type="FunFam" id="3.40.50.300:FF:000526">
    <property type="entry name" value="DExH-box ATP-dependent RNA helicase DExH3"/>
    <property type="match status" value="1"/>
</dbReference>
<dbReference type="GO" id="GO:0002151">
    <property type="term" value="F:G-quadruplex RNA binding"/>
    <property type="evidence" value="ECO:0007669"/>
    <property type="project" value="TreeGrafter"/>
</dbReference>
<evidence type="ECO:0000256" key="4">
    <source>
        <dbReference type="ARBA" id="ARBA00022840"/>
    </source>
</evidence>
<evidence type="ECO:0000313" key="11">
    <source>
        <dbReference type="Proteomes" id="UP001152320"/>
    </source>
</evidence>
<dbReference type="Pfam" id="PF07717">
    <property type="entry name" value="OB_NTP_bind"/>
    <property type="match status" value="1"/>
</dbReference>
<keyword evidence="4" id="KW-0067">ATP-binding</keyword>